<dbReference type="EMBL" id="JEMA01000209">
    <property type="protein sequence ID" value="KYF73171.1"/>
    <property type="molecule type" value="Genomic_DNA"/>
</dbReference>
<evidence type="ECO:0000313" key="2">
    <source>
        <dbReference type="Proteomes" id="UP000075260"/>
    </source>
</evidence>
<organism evidence="1 2">
    <name type="scientific">Sorangium cellulosum</name>
    <name type="common">Polyangium cellulosum</name>
    <dbReference type="NCBI Taxonomy" id="56"/>
    <lineage>
        <taxon>Bacteria</taxon>
        <taxon>Pseudomonadati</taxon>
        <taxon>Myxococcota</taxon>
        <taxon>Polyangia</taxon>
        <taxon>Polyangiales</taxon>
        <taxon>Polyangiaceae</taxon>
        <taxon>Sorangium</taxon>
    </lineage>
</organism>
<proteinExistence type="predicted"/>
<name>A0A150QZ75_SORCE</name>
<evidence type="ECO:0000313" key="1">
    <source>
        <dbReference type="EMBL" id="KYF73171.1"/>
    </source>
</evidence>
<protein>
    <submittedName>
        <fullName evidence="1">Uncharacterized protein</fullName>
    </submittedName>
</protein>
<reference evidence="1 2" key="1">
    <citation type="submission" date="2014-02" db="EMBL/GenBank/DDBJ databases">
        <title>The small core and large imbalanced accessory genome model reveals a collaborative survival strategy of Sorangium cellulosum strains in nature.</title>
        <authorList>
            <person name="Han K."/>
            <person name="Peng R."/>
            <person name="Blom J."/>
            <person name="Li Y.-Z."/>
        </authorList>
    </citation>
    <scope>NUCLEOTIDE SEQUENCE [LARGE SCALE GENOMIC DNA]</scope>
    <source>
        <strain evidence="1 2">So0008-312</strain>
    </source>
</reference>
<dbReference type="Proteomes" id="UP000075260">
    <property type="component" value="Unassembled WGS sequence"/>
</dbReference>
<sequence>MSAAAYGCVTLSCTEVGCNDSFSIITTTADRSWAAGEYALEISVDGDEVSCSYTWTNTPQPGGGGVFVQCSETVTVSLNAATRCTQTTSGDAISQSCTPIPGQFVQGIAVRGTPARVDVVVRRDGAVVGERSFTPQYQVSYPNGEACGPECRGDAQEWELP</sequence>
<comment type="caution">
    <text evidence="1">The sequence shown here is derived from an EMBL/GenBank/DDBJ whole genome shotgun (WGS) entry which is preliminary data.</text>
</comment>
<accession>A0A150QZ75</accession>
<gene>
    <name evidence="1" type="ORF">BE15_29110</name>
</gene>
<dbReference type="AlphaFoldDB" id="A0A150QZ75"/>